<dbReference type="EMBL" id="PVMZ01000021">
    <property type="protein sequence ID" value="PRX16052.1"/>
    <property type="molecule type" value="Genomic_DNA"/>
</dbReference>
<gene>
    <name evidence="3" type="ORF">CLV67_12199</name>
</gene>
<feature type="compositionally biased region" description="Polar residues" evidence="1">
    <location>
        <begin position="216"/>
        <end position="227"/>
    </location>
</feature>
<feature type="compositionally biased region" description="Polar residues" evidence="1">
    <location>
        <begin position="195"/>
        <end position="204"/>
    </location>
</feature>
<keyword evidence="2" id="KW-1133">Transmembrane helix</keyword>
<evidence type="ECO:0000313" key="4">
    <source>
        <dbReference type="Proteomes" id="UP000239415"/>
    </source>
</evidence>
<name>A0A2T0JZV7_9ACTN</name>
<feature type="transmembrane region" description="Helical" evidence="2">
    <location>
        <begin position="150"/>
        <end position="173"/>
    </location>
</feature>
<organism evidence="3 4">
    <name type="scientific">Actinoplanes italicus</name>
    <dbReference type="NCBI Taxonomy" id="113567"/>
    <lineage>
        <taxon>Bacteria</taxon>
        <taxon>Bacillati</taxon>
        <taxon>Actinomycetota</taxon>
        <taxon>Actinomycetes</taxon>
        <taxon>Micromonosporales</taxon>
        <taxon>Micromonosporaceae</taxon>
        <taxon>Actinoplanes</taxon>
    </lineage>
</organism>
<sequence>MSYAIQPPPVAAPPATRRPVAVNMAAALLWTMAAAGLVYAIGMVAVTPGVVGRFRDAVAGSTVVDNFVTVIWLVAALSLVLGLLVVALFVVLGIALRRGSRLARGITLGVCGLGLLTGFGTLAVLAVQRAGEATPGTLSEALNQAYPNGWIVLNVAVAAAQVIAYLVVGVLVLTAPSAFFGGAAGYVTPVNSVSPEWGSPQTKPFVTGGSEHDQFSDVTASPKSTPNPEDEYWSRPHE</sequence>
<feature type="transmembrane region" description="Helical" evidence="2">
    <location>
        <begin position="108"/>
        <end position="130"/>
    </location>
</feature>
<keyword evidence="4" id="KW-1185">Reference proteome</keyword>
<protein>
    <submittedName>
        <fullName evidence="3">Uncharacterized protein</fullName>
    </submittedName>
</protein>
<dbReference type="AlphaFoldDB" id="A0A2T0JZV7"/>
<proteinExistence type="predicted"/>
<evidence type="ECO:0000256" key="2">
    <source>
        <dbReference type="SAM" id="Phobius"/>
    </source>
</evidence>
<evidence type="ECO:0000313" key="3">
    <source>
        <dbReference type="EMBL" id="PRX16052.1"/>
    </source>
</evidence>
<dbReference type="OrthoDB" id="3298627at2"/>
<comment type="caution">
    <text evidence="3">The sequence shown here is derived from an EMBL/GenBank/DDBJ whole genome shotgun (WGS) entry which is preliminary data.</text>
</comment>
<evidence type="ECO:0000256" key="1">
    <source>
        <dbReference type="SAM" id="MobiDB-lite"/>
    </source>
</evidence>
<feature type="transmembrane region" description="Helical" evidence="2">
    <location>
        <begin position="70"/>
        <end position="96"/>
    </location>
</feature>
<reference evidence="3 4" key="1">
    <citation type="submission" date="2018-03" db="EMBL/GenBank/DDBJ databases">
        <title>Genomic Encyclopedia of Archaeal and Bacterial Type Strains, Phase II (KMG-II): from individual species to whole genera.</title>
        <authorList>
            <person name="Goeker M."/>
        </authorList>
    </citation>
    <scope>NUCLEOTIDE SEQUENCE [LARGE SCALE GENOMIC DNA]</scope>
    <source>
        <strain evidence="3 4">DSM 43146</strain>
    </source>
</reference>
<dbReference type="Proteomes" id="UP000239415">
    <property type="component" value="Unassembled WGS sequence"/>
</dbReference>
<feature type="region of interest" description="Disordered" evidence="1">
    <location>
        <begin position="195"/>
        <end position="238"/>
    </location>
</feature>
<accession>A0A2T0JZV7</accession>
<dbReference type="RefSeq" id="WP_106327693.1">
    <property type="nucleotide sequence ID" value="NZ_BOMO01000087.1"/>
</dbReference>
<feature type="transmembrane region" description="Helical" evidence="2">
    <location>
        <begin position="27"/>
        <end position="50"/>
    </location>
</feature>
<keyword evidence="2" id="KW-0472">Membrane</keyword>
<keyword evidence="2" id="KW-0812">Transmembrane</keyword>